<proteinExistence type="predicted"/>
<dbReference type="AlphaFoldDB" id="A0A821KT06"/>
<evidence type="ECO:0000256" key="1">
    <source>
        <dbReference type="SAM" id="MobiDB-lite"/>
    </source>
</evidence>
<dbReference type="Proteomes" id="UP000663880">
    <property type="component" value="Unassembled WGS sequence"/>
</dbReference>
<feature type="compositionally biased region" description="Polar residues" evidence="1">
    <location>
        <begin position="208"/>
        <end position="229"/>
    </location>
</feature>
<protein>
    <submittedName>
        <fullName evidence="2">Uncharacterized protein</fullName>
    </submittedName>
</protein>
<dbReference type="EMBL" id="CAJOBZ010000001">
    <property type="protein sequence ID" value="CAF4742839.1"/>
    <property type="molecule type" value="Genomic_DNA"/>
</dbReference>
<gene>
    <name evidence="2" type="ORF">PMACD_LOCUS139</name>
</gene>
<feature type="compositionally biased region" description="Basic and acidic residues" evidence="1">
    <location>
        <begin position="238"/>
        <end position="253"/>
    </location>
</feature>
<name>A0A821KT06_9NEOP</name>
<keyword evidence="3" id="KW-1185">Reference proteome</keyword>
<evidence type="ECO:0000313" key="3">
    <source>
        <dbReference type="Proteomes" id="UP000663880"/>
    </source>
</evidence>
<organism evidence="2 3">
    <name type="scientific">Pieris macdunnoughi</name>
    <dbReference type="NCBI Taxonomy" id="345717"/>
    <lineage>
        <taxon>Eukaryota</taxon>
        <taxon>Metazoa</taxon>
        <taxon>Ecdysozoa</taxon>
        <taxon>Arthropoda</taxon>
        <taxon>Hexapoda</taxon>
        <taxon>Insecta</taxon>
        <taxon>Pterygota</taxon>
        <taxon>Neoptera</taxon>
        <taxon>Endopterygota</taxon>
        <taxon>Lepidoptera</taxon>
        <taxon>Glossata</taxon>
        <taxon>Ditrysia</taxon>
        <taxon>Papilionoidea</taxon>
        <taxon>Pieridae</taxon>
        <taxon>Pierinae</taxon>
        <taxon>Pieris</taxon>
    </lineage>
</organism>
<evidence type="ECO:0000313" key="2">
    <source>
        <dbReference type="EMBL" id="CAF4742839.1"/>
    </source>
</evidence>
<comment type="caution">
    <text evidence="2">The sequence shown here is derived from an EMBL/GenBank/DDBJ whole genome shotgun (WGS) entry which is preliminary data.</text>
</comment>
<feature type="region of interest" description="Disordered" evidence="1">
    <location>
        <begin position="185"/>
        <end position="253"/>
    </location>
</feature>
<accession>A0A821KT06</accession>
<reference evidence="2" key="1">
    <citation type="submission" date="2021-02" db="EMBL/GenBank/DDBJ databases">
        <authorList>
            <person name="Steward A R."/>
        </authorList>
    </citation>
    <scope>NUCLEOTIDE SEQUENCE</scope>
</reference>
<sequence>MPQKYIARFDKYLQAPNSTGRLTTSRWSWPNIISRPARGSSGKPICSRSSMDFAAAFTGLTPINPLRDRGGIYIYDDVRRAELLEAHQEQFSPNPVRRVIISLPLKKVPGPDDITHQALRHIPADDYAPCRIRNSGAVNAPPECTYATLGDHRRLPGTVSHEHDRAGGSVPHVLHLARHGTSGLPTRDFHTLAGSTTTGQDIWRRRSSSPPHQGLNASLSAVLPRTNTPRAEALPELPDFRLEEERINTSKNS</sequence>